<accession>A0A803PDJ6</accession>
<sequence>MCQDVCKYVRSCLVCETVKYSPTTPYGLLQPLELLKRVWEDLAMDFIVGLPNSNGVTNILVVIDRFTKYAHFGALPTQYSATKVAKLFTNMVICLHGIPHTIVSDRDLIFTSAF</sequence>
<organism evidence="2 3">
    <name type="scientific">Cannabis sativa</name>
    <name type="common">Hemp</name>
    <name type="synonym">Marijuana</name>
    <dbReference type="NCBI Taxonomy" id="3483"/>
    <lineage>
        <taxon>Eukaryota</taxon>
        <taxon>Viridiplantae</taxon>
        <taxon>Streptophyta</taxon>
        <taxon>Embryophyta</taxon>
        <taxon>Tracheophyta</taxon>
        <taxon>Spermatophyta</taxon>
        <taxon>Magnoliopsida</taxon>
        <taxon>eudicotyledons</taxon>
        <taxon>Gunneridae</taxon>
        <taxon>Pentapetalae</taxon>
        <taxon>rosids</taxon>
        <taxon>fabids</taxon>
        <taxon>Rosales</taxon>
        <taxon>Cannabaceae</taxon>
        <taxon>Cannabis</taxon>
    </lineage>
</organism>
<dbReference type="GO" id="GO:0003676">
    <property type="term" value="F:nucleic acid binding"/>
    <property type="evidence" value="ECO:0007669"/>
    <property type="project" value="InterPro"/>
</dbReference>
<dbReference type="InterPro" id="IPR036397">
    <property type="entry name" value="RNaseH_sf"/>
</dbReference>
<name>A0A803PDJ6_CANSA</name>
<dbReference type="EnsemblPlants" id="evm.model.04.1548">
    <property type="protein sequence ID" value="cds.evm.model.04.1548"/>
    <property type="gene ID" value="evm.TU.04.1548"/>
</dbReference>
<proteinExistence type="predicted"/>
<dbReference type="InterPro" id="IPR012337">
    <property type="entry name" value="RNaseH-like_sf"/>
</dbReference>
<evidence type="ECO:0000313" key="3">
    <source>
        <dbReference type="Proteomes" id="UP000596661"/>
    </source>
</evidence>
<feature type="domain" description="Integrase catalytic" evidence="1">
    <location>
        <begin position="27"/>
        <end position="114"/>
    </location>
</feature>
<dbReference type="Proteomes" id="UP000596661">
    <property type="component" value="Chromosome 4"/>
</dbReference>
<dbReference type="PANTHER" id="PTHR35046">
    <property type="entry name" value="ZINC KNUCKLE (CCHC-TYPE) FAMILY PROTEIN"/>
    <property type="match status" value="1"/>
</dbReference>
<keyword evidence="3" id="KW-1185">Reference proteome</keyword>
<protein>
    <recommendedName>
        <fullName evidence="1">Integrase catalytic domain-containing protein</fullName>
    </recommendedName>
</protein>
<dbReference type="AlphaFoldDB" id="A0A803PDJ6"/>
<dbReference type="Gramene" id="evm.model.04.1548">
    <property type="protein sequence ID" value="cds.evm.model.04.1548"/>
    <property type="gene ID" value="evm.TU.04.1548"/>
</dbReference>
<evidence type="ECO:0000313" key="2">
    <source>
        <dbReference type="EnsemblPlants" id="cds.evm.model.04.1548"/>
    </source>
</evidence>
<evidence type="ECO:0000259" key="1">
    <source>
        <dbReference type="PROSITE" id="PS50994"/>
    </source>
</evidence>
<reference evidence="2" key="2">
    <citation type="submission" date="2021-03" db="UniProtKB">
        <authorList>
            <consortium name="EnsemblPlants"/>
        </authorList>
    </citation>
    <scope>IDENTIFICATION</scope>
</reference>
<dbReference type="PANTHER" id="PTHR35046:SF26">
    <property type="entry name" value="RNA-DIRECTED DNA POLYMERASE"/>
    <property type="match status" value="1"/>
</dbReference>
<dbReference type="InterPro" id="IPR001584">
    <property type="entry name" value="Integrase_cat-core"/>
</dbReference>
<dbReference type="SUPFAM" id="SSF53098">
    <property type="entry name" value="Ribonuclease H-like"/>
    <property type="match status" value="1"/>
</dbReference>
<dbReference type="PROSITE" id="PS50994">
    <property type="entry name" value="INTEGRASE"/>
    <property type="match status" value="1"/>
</dbReference>
<dbReference type="OMA" id="HNRNARE"/>
<dbReference type="GO" id="GO:0015074">
    <property type="term" value="P:DNA integration"/>
    <property type="evidence" value="ECO:0007669"/>
    <property type="project" value="InterPro"/>
</dbReference>
<dbReference type="EMBL" id="UZAU01000392">
    <property type="status" value="NOT_ANNOTATED_CDS"/>
    <property type="molecule type" value="Genomic_DNA"/>
</dbReference>
<dbReference type="Gene3D" id="3.30.420.10">
    <property type="entry name" value="Ribonuclease H-like superfamily/Ribonuclease H"/>
    <property type="match status" value="1"/>
</dbReference>
<reference evidence="2" key="1">
    <citation type="submission" date="2018-11" db="EMBL/GenBank/DDBJ databases">
        <authorList>
            <person name="Grassa J C."/>
        </authorList>
    </citation>
    <scope>NUCLEOTIDE SEQUENCE [LARGE SCALE GENOMIC DNA]</scope>
</reference>